<evidence type="ECO:0000256" key="1">
    <source>
        <dbReference type="SAM" id="Phobius"/>
    </source>
</evidence>
<dbReference type="InterPro" id="IPR029044">
    <property type="entry name" value="Nucleotide-diphossugar_trans"/>
</dbReference>
<dbReference type="SUPFAM" id="SSF53448">
    <property type="entry name" value="Nucleotide-diphospho-sugar transferases"/>
    <property type="match status" value="1"/>
</dbReference>
<name>A0A0P9FDG2_9CHLR</name>
<keyword evidence="1" id="KW-0472">Membrane</keyword>
<sequence length="190" mass="19581">MGQPKQLLDWDGQPLVRAAAATALAAGLFPVLVVVGHARGAVAEALAGLPVHLVVNEAYAQGQSTSLRAGIAALGHSVAAAVVLLGDQPFVTPAIVERLLAAWQNGDGAIVAPVYAGQRGNPVLFARTIFPELLAVQGDQGARSVLAANRERVALVPFDDARPLADIDTPEEYARLRQSAGSSAQSPEVG</sequence>
<gene>
    <name evidence="3" type="ORF">SE17_24290</name>
</gene>
<keyword evidence="4" id="KW-1185">Reference proteome</keyword>
<dbReference type="AlphaFoldDB" id="A0A0P9FDG2"/>
<dbReference type="CDD" id="cd04182">
    <property type="entry name" value="GT_2_like_f"/>
    <property type="match status" value="1"/>
</dbReference>
<proteinExistence type="predicted"/>
<comment type="caution">
    <text evidence="3">The sequence shown here is derived from an EMBL/GenBank/DDBJ whole genome shotgun (WGS) entry which is preliminary data.</text>
</comment>
<dbReference type="EMBL" id="LJCR01001166">
    <property type="protein sequence ID" value="KPV50897.1"/>
    <property type="molecule type" value="Genomic_DNA"/>
</dbReference>
<evidence type="ECO:0000313" key="4">
    <source>
        <dbReference type="Proteomes" id="UP000050509"/>
    </source>
</evidence>
<accession>A0A0P9FDG2</accession>
<dbReference type="Pfam" id="PF12804">
    <property type="entry name" value="NTP_transf_3"/>
    <property type="match status" value="1"/>
</dbReference>
<evidence type="ECO:0000259" key="2">
    <source>
        <dbReference type="Pfam" id="PF12804"/>
    </source>
</evidence>
<dbReference type="Proteomes" id="UP000050509">
    <property type="component" value="Unassembled WGS sequence"/>
</dbReference>
<feature type="transmembrane region" description="Helical" evidence="1">
    <location>
        <begin position="15"/>
        <end position="35"/>
    </location>
</feature>
<dbReference type="PATRIC" id="fig|186479.3.peg.731"/>
<dbReference type="PANTHER" id="PTHR43777:SF1">
    <property type="entry name" value="MOLYBDENUM COFACTOR CYTIDYLYLTRANSFERASE"/>
    <property type="match status" value="1"/>
</dbReference>
<reference evidence="3 4" key="1">
    <citation type="submission" date="2015-09" db="EMBL/GenBank/DDBJ databases">
        <title>Draft genome sequence of Kouleothrix aurantiaca JCM 19913.</title>
        <authorList>
            <person name="Hemp J."/>
        </authorList>
    </citation>
    <scope>NUCLEOTIDE SEQUENCE [LARGE SCALE GENOMIC DNA]</scope>
    <source>
        <strain evidence="3 4">COM-B</strain>
    </source>
</reference>
<keyword evidence="1" id="KW-0812">Transmembrane</keyword>
<dbReference type="GO" id="GO:0016779">
    <property type="term" value="F:nucleotidyltransferase activity"/>
    <property type="evidence" value="ECO:0007669"/>
    <property type="project" value="UniProtKB-ARBA"/>
</dbReference>
<dbReference type="PANTHER" id="PTHR43777">
    <property type="entry name" value="MOLYBDENUM COFACTOR CYTIDYLYLTRANSFERASE"/>
    <property type="match status" value="1"/>
</dbReference>
<protein>
    <submittedName>
        <fullName evidence="3">Molybdopterin-guanine dinucleotide biosynthesis protein MobA</fullName>
    </submittedName>
</protein>
<dbReference type="InterPro" id="IPR025877">
    <property type="entry name" value="MobA-like_NTP_Trfase"/>
</dbReference>
<organism evidence="3 4">
    <name type="scientific">Kouleothrix aurantiaca</name>
    <dbReference type="NCBI Taxonomy" id="186479"/>
    <lineage>
        <taxon>Bacteria</taxon>
        <taxon>Bacillati</taxon>
        <taxon>Chloroflexota</taxon>
        <taxon>Chloroflexia</taxon>
        <taxon>Chloroflexales</taxon>
        <taxon>Roseiflexineae</taxon>
        <taxon>Roseiflexaceae</taxon>
        <taxon>Kouleothrix</taxon>
    </lineage>
</organism>
<dbReference type="Gene3D" id="3.90.550.10">
    <property type="entry name" value="Spore Coat Polysaccharide Biosynthesis Protein SpsA, Chain A"/>
    <property type="match status" value="1"/>
</dbReference>
<keyword evidence="1" id="KW-1133">Transmembrane helix</keyword>
<feature type="domain" description="MobA-like NTP transferase" evidence="2">
    <location>
        <begin position="1"/>
        <end position="149"/>
    </location>
</feature>
<evidence type="ECO:0000313" key="3">
    <source>
        <dbReference type="EMBL" id="KPV50897.1"/>
    </source>
</evidence>